<organism evidence="3 4">
    <name type="scientific">Sphingomonas desiccabilis</name>
    <dbReference type="NCBI Taxonomy" id="429134"/>
    <lineage>
        <taxon>Bacteria</taxon>
        <taxon>Pseudomonadati</taxon>
        <taxon>Pseudomonadota</taxon>
        <taxon>Alphaproteobacteria</taxon>
        <taxon>Sphingomonadales</taxon>
        <taxon>Sphingomonadaceae</taxon>
        <taxon>Sphingomonas</taxon>
    </lineage>
</organism>
<dbReference type="InterPro" id="IPR000073">
    <property type="entry name" value="AB_hydrolase_1"/>
</dbReference>
<dbReference type="EMBL" id="SDPT01000002">
    <property type="protein sequence ID" value="RXZ31307.1"/>
    <property type="molecule type" value="Genomic_DNA"/>
</dbReference>
<gene>
    <name evidence="3" type="ORF">EO081_08580</name>
</gene>
<evidence type="ECO:0000256" key="1">
    <source>
        <dbReference type="SAM" id="MobiDB-lite"/>
    </source>
</evidence>
<dbReference type="Gene3D" id="3.10.450.50">
    <property type="match status" value="1"/>
</dbReference>
<dbReference type="FunFam" id="3.40.50.1820:FF:000173">
    <property type="entry name" value="Alpha/beta hydrolase"/>
    <property type="match status" value="1"/>
</dbReference>
<evidence type="ECO:0000313" key="3">
    <source>
        <dbReference type="EMBL" id="RXZ31307.1"/>
    </source>
</evidence>
<dbReference type="Gene3D" id="3.40.50.1820">
    <property type="entry name" value="alpha/beta hydrolase"/>
    <property type="match status" value="1"/>
</dbReference>
<keyword evidence="4" id="KW-1185">Reference proteome</keyword>
<dbReference type="InterPro" id="IPR009959">
    <property type="entry name" value="Cyclase_SnoaL-like"/>
</dbReference>
<dbReference type="GO" id="GO:0030638">
    <property type="term" value="P:polyketide metabolic process"/>
    <property type="evidence" value="ECO:0007669"/>
    <property type="project" value="InterPro"/>
</dbReference>
<name>A0A4Q2IS48_9SPHN</name>
<evidence type="ECO:0000313" key="4">
    <source>
        <dbReference type="Proteomes" id="UP000292347"/>
    </source>
</evidence>
<reference evidence="3 4" key="1">
    <citation type="submission" date="2019-01" db="EMBL/GenBank/DDBJ databases">
        <title>Sphingomonas mucosissima sp. nov. and Sphingomonas desiccabilis sp. nov., from biological soil crusts in the Colorado Plateau, USA.</title>
        <authorList>
            <person name="Zhu D."/>
        </authorList>
    </citation>
    <scope>NUCLEOTIDE SEQUENCE [LARGE SCALE GENOMIC DNA]</scope>
    <source>
        <strain evidence="3 4">CP1D</strain>
    </source>
</reference>
<dbReference type="PRINTS" id="PR00111">
    <property type="entry name" value="ABHYDROLASE"/>
</dbReference>
<dbReference type="OrthoDB" id="9799612at2"/>
<dbReference type="SUPFAM" id="SSF54427">
    <property type="entry name" value="NTF2-like"/>
    <property type="match status" value="1"/>
</dbReference>
<dbReference type="Proteomes" id="UP000292347">
    <property type="component" value="Unassembled WGS sequence"/>
</dbReference>
<dbReference type="PANTHER" id="PTHR42977">
    <property type="entry name" value="HYDROLASE-RELATED"/>
    <property type="match status" value="1"/>
</dbReference>
<dbReference type="AlphaFoldDB" id="A0A4Q2IS48"/>
<comment type="caution">
    <text evidence="3">The sequence shown here is derived from an EMBL/GenBank/DDBJ whole genome shotgun (WGS) entry which is preliminary data.</text>
</comment>
<dbReference type="PRINTS" id="PR00412">
    <property type="entry name" value="EPOXHYDRLASE"/>
</dbReference>
<dbReference type="InterPro" id="IPR051340">
    <property type="entry name" value="Haloalkane_dehalogenase"/>
</dbReference>
<dbReference type="InterPro" id="IPR029058">
    <property type="entry name" value="AB_hydrolase_fold"/>
</dbReference>
<feature type="region of interest" description="Disordered" evidence="1">
    <location>
        <begin position="334"/>
        <end position="357"/>
    </location>
</feature>
<sequence length="508" mass="56192">MTSPATEVGFGNSSILTGRCVLERWYVGNQLWPNSRNHRGESVATLHYRQQQVGDVEVFYREAGPGDAPVLLLLHGFPTASHMFRDLIPLLADRYRVIAPDLPGFGQTKAPPRERFPYSFDALAEVIGGFVDAIGLERYALYIFDYGAPTGLRLAMKHPERVTAIISQNGNAYVEGFSDQWGAWEAYWRDPSEANREACRASLSPDAIRDWQYGTGSDRALLSPDGYELDIAYMARPGAEEIQLDLILDYRSNLALYPAFQAYFRAHQPPLLAAWGRHDPAFVPAGAFAYTRDLPEAEVHLLDAGHFALETHHEKIAALVRDFLGRTLANPGSDARSAGARPATVPGQRTGVRCMPQPMSTSPFAEPLIRIGETAIARQDDAALDAYFAPNFLFHGPGGDLTYPELKAYFASLRAALSGMTVERAAIIGEGSYLAARTIFSGTFDAVFTAAPGGPLQPNGRQIRWEVMNHFRYDEDGRLAEEWVQYDVRALNEQLRVPARNQADPQGE</sequence>
<dbReference type="Pfam" id="PF07366">
    <property type="entry name" value="SnoaL"/>
    <property type="match status" value="1"/>
</dbReference>
<evidence type="ECO:0000259" key="2">
    <source>
        <dbReference type="Pfam" id="PF00561"/>
    </source>
</evidence>
<protein>
    <submittedName>
        <fullName evidence="3">Alpha/beta fold hydrolase</fullName>
    </submittedName>
</protein>
<dbReference type="Pfam" id="PF00561">
    <property type="entry name" value="Abhydrolase_1"/>
    <property type="match status" value="1"/>
</dbReference>
<dbReference type="InterPro" id="IPR032710">
    <property type="entry name" value="NTF2-like_dom_sf"/>
</dbReference>
<dbReference type="PANTHER" id="PTHR42977:SF1">
    <property type="entry name" value="BLR6576 PROTEIN"/>
    <property type="match status" value="1"/>
</dbReference>
<accession>A0A4Q2IS48</accession>
<proteinExistence type="predicted"/>
<feature type="domain" description="AB hydrolase-1" evidence="2">
    <location>
        <begin position="69"/>
        <end position="312"/>
    </location>
</feature>
<dbReference type="InterPro" id="IPR000639">
    <property type="entry name" value="Epox_hydrolase-like"/>
</dbReference>
<keyword evidence="3" id="KW-0378">Hydrolase</keyword>
<dbReference type="SUPFAM" id="SSF53474">
    <property type="entry name" value="alpha/beta-Hydrolases"/>
    <property type="match status" value="1"/>
</dbReference>
<dbReference type="GO" id="GO:0004301">
    <property type="term" value="F:epoxide hydrolase activity"/>
    <property type="evidence" value="ECO:0007669"/>
    <property type="project" value="TreeGrafter"/>
</dbReference>